<dbReference type="Proteomes" id="UP000717328">
    <property type="component" value="Unassembled WGS sequence"/>
</dbReference>
<protein>
    <recommendedName>
        <fullName evidence="7">DNA repair metallo-beta-lactamase domain-containing protein</fullName>
    </recommendedName>
</protein>
<accession>A0A9P7FW83</accession>
<feature type="region of interest" description="Disordered" evidence="6">
    <location>
        <begin position="1"/>
        <end position="51"/>
    </location>
</feature>
<evidence type="ECO:0000313" key="8">
    <source>
        <dbReference type="EMBL" id="KAG5636232.1"/>
    </source>
</evidence>
<proteinExistence type="inferred from homology"/>
<dbReference type="EMBL" id="JABCKI010005959">
    <property type="protein sequence ID" value="KAG5636232.1"/>
    <property type="molecule type" value="Genomic_DNA"/>
</dbReference>
<feature type="compositionally biased region" description="Basic residues" evidence="6">
    <location>
        <begin position="28"/>
        <end position="41"/>
    </location>
</feature>
<evidence type="ECO:0000256" key="4">
    <source>
        <dbReference type="ARBA" id="ARBA00023204"/>
    </source>
</evidence>
<dbReference type="GO" id="GO:0036297">
    <property type="term" value="P:interstrand cross-link repair"/>
    <property type="evidence" value="ECO:0007669"/>
    <property type="project" value="TreeGrafter"/>
</dbReference>
<evidence type="ECO:0000256" key="2">
    <source>
        <dbReference type="ARBA" id="ARBA00010304"/>
    </source>
</evidence>
<reference evidence="8" key="1">
    <citation type="submission" date="2021-02" db="EMBL/GenBank/DDBJ databases">
        <authorList>
            <person name="Nieuwenhuis M."/>
            <person name="Van De Peppel L.J.J."/>
        </authorList>
    </citation>
    <scope>NUCLEOTIDE SEQUENCE</scope>
    <source>
        <strain evidence="8">D49</strain>
    </source>
</reference>
<evidence type="ECO:0000256" key="1">
    <source>
        <dbReference type="ARBA" id="ARBA00004123"/>
    </source>
</evidence>
<keyword evidence="3" id="KW-0227">DNA damage</keyword>
<evidence type="ECO:0000256" key="5">
    <source>
        <dbReference type="ARBA" id="ARBA00023242"/>
    </source>
</evidence>
<organism evidence="8 9">
    <name type="scientific">Sphagnurus paluster</name>
    <dbReference type="NCBI Taxonomy" id="117069"/>
    <lineage>
        <taxon>Eukaryota</taxon>
        <taxon>Fungi</taxon>
        <taxon>Dikarya</taxon>
        <taxon>Basidiomycota</taxon>
        <taxon>Agaricomycotina</taxon>
        <taxon>Agaricomycetes</taxon>
        <taxon>Agaricomycetidae</taxon>
        <taxon>Agaricales</taxon>
        <taxon>Tricholomatineae</taxon>
        <taxon>Lyophyllaceae</taxon>
        <taxon>Sphagnurus</taxon>
    </lineage>
</organism>
<dbReference type="PANTHER" id="PTHR23240:SF6">
    <property type="entry name" value="DNA CROSS-LINK REPAIR 1A PROTEIN"/>
    <property type="match status" value="1"/>
</dbReference>
<dbReference type="PANTHER" id="PTHR23240">
    <property type="entry name" value="DNA CROSS-LINK REPAIR PROTEIN PSO2/SNM1-RELATED"/>
    <property type="match status" value="1"/>
</dbReference>
<reference evidence="8" key="2">
    <citation type="submission" date="2021-10" db="EMBL/GenBank/DDBJ databases">
        <title>Phylogenomics reveals ancestral predisposition of the termite-cultivated fungus Termitomyces towards a domesticated lifestyle.</title>
        <authorList>
            <person name="Auxier B."/>
            <person name="Grum-Grzhimaylo A."/>
            <person name="Cardenas M.E."/>
            <person name="Lodge J.D."/>
            <person name="Laessoe T."/>
            <person name="Pedersen O."/>
            <person name="Smith M.E."/>
            <person name="Kuyper T.W."/>
            <person name="Franco-Molano E.A."/>
            <person name="Baroni T.J."/>
            <person name="Aanen D.K."/>
        </authorList>
    </citation>
    <scope>NUCLEOTIDE SEQUENCE</scope>
    <source>
        <strain evidence="8">D49</strain>
    </source>
</reference>
<name>A0A9P7FW83_9AGAR</name>
<evidence type="ECO:0000313" key="9">
    <source>
        <dbReference type="Proteomes" id="UP000717328"/>
    </source>
</evidence>
<comment type="subcellular location">
    <subcellularLocation>
        <location evidence="1">Nucleus</location>
    </subcellularLocation>
</comment>
<dbReference type="AlphaFoldDB" id="A0A9P7FW83"/>
<dbReference type="GO" id="GO:0006303">
    <property type="term" value="P:double-strand break repair via nonhomologous end joining"/>
    <property type="evidence" value="ECO:0007669"/>
    <property type="project" value="TreeGrafter"/>
</dbReference>
<dbReference type="Gene3D" id="3.60.15.10">
    <property type="entry name" value="Ribonuclease Z/Hydroxyacylglutathione hydrolase-like"/>
    <property type="match status" value="1"/>
</dbReference>
<dbReference type="GO" id="GO:0005634">
    <property type="term" value="C:nucleus"/>
    <property type="evidence" value="ECO:0007669"/>
    <property type="project" value="UniProtKB-SubCell"/>
</dbReference>
<feature type="region of interest" description="Disordered" evidence="6">
    <location>
        <begin position="246"/>
        <end position="306"/>
    </location>
</feature>
<dbReference type="GO" id="GO:0003684">
    <property type="term" value="F:damaged DNA binding"/>
    <property type="evidence" value="ECO:0007669"/>
    <property type="project" value="TreeGrafter"/>
</dbReference>
<dbReference type="OrthoDB" id="262529at2759"/>
<comment type="similarity">
    <text evidence="2">Belongs to the DNA repair metallo-beta-lactamase (DRMBL) family.</text>
</comment>
<dbReference type="GO" id="GO:0035312">
    <property type="term" value="F:5'-3' DNA exonuclease activity"/>
    <property type="evidence" value="ECO:0007669"/>
    <property type="project" value="TreeGrafter"/>
</dbReference>
<keyword evidence="4" id="KW-0234">DNA repair</keyword>
<evidence type="ECO:0000256" key="3">
    <source>
        <dbReference type="ARBA" id="ARBA00022763"/>
    </source>
</evidence>
<gene>
    <name evidence="8" type="ORF">H0H81_008713</name>
</gene>
<dbReference type="SUPFAM" id="SSF56281">
    <property type="entry name" value="Metallo-hydrolase/oxidoreductase"/>
    <property type="match status" value="1"/>
</dbReference>
<feature type="region of interest" description="Disordered" evidence="6">
    <location>
        <begin position="190"/>
        <end position="232"/>
    </location>
</feature>
<feature type="domain" description="DNA repair metallo-beta-lactamase" evidence="7">
    <location>
        <begin position="616"/>
        <end position="740"/>
    </location>
</feature>
<feature type="compositionally biased region" description="Basic and acidic residues" evidence="6">
    <location>
        <begin position="208"/>
        <end position="217"/>
    </location>
</feature>
<dbReference type="InterPro" id="IPR011084">
    <property type="entry name" value="DRMBL"/>
</dbReference>
<sequence length="775" mass="85524">MPSTKRKLQSTVTLHDFFTPGSDSSQRLKGKHKATPNRSKPKQNAPSQPRDVIIIDSDSEPEVVRVTKAKRTRGISISSGEVEFVDSNAIDGNATACPPSPHPKEILKSQGKIATSHTVRKHRHTSLNSDIDSAPLKRDKTVLYTFGAPTLLLNNSASTPPNVTSNSSPLSFGAPTLLVGPNNVSILSNQGASSSHIPVSPEPIETDLSTKEERVETDLLPDTSHNWGRGDDETALARALQDDVEIEETLDTSSTSPPGESEYFEEAIEKSPPSAPAQASRELQPLSALSPQKLDEKLTDCDTKRQPSRTLNSNAFSILMSSNRENEAWKEASIAEDRRFRSNKNNGGRRKAPFYKVLRGMPIAVDAFCYGTIPGVNAYFLTHAHSDHYTNLAANWKSGPIYCSQGTANLIIHMLSVGREWVHPLPMNVPTEIPNTGGVYVTLIDANHCPGSSLFYFEGRQTANAGDDSFKSEFVGSARVFRYLHCGDFRASPRHVLHPAVKGKKIDHVYLDTTYLDPRYIYPPQPLVVAACAELARKLVAGESIIGNNGTIDGWRIPANANSREKETKADKMLIIVGTYSVGKERIVKAIAHALKTKVYCDARKVAILRCQSDAELDAMLTSNPSEAGVHVVPLGIITSDRLEDYVRRYKGTFTKAAAFRPTGWTFTPPTGTDQIPSVSSIITRPHRPFTYTSLRPARNSTSTLQVFPVPYSEHSSFYELTCFALSLDWSKMIATVNIGSEKSRGKMERWFSRWEAEKKKRGEKIVPHSHTEYW</sequence>
<evidence type="ECO:0000259" key="7">
    <source>
        <dbReference type="Pfam" id="PF07522"/>
    </source>
</evidence>
<keyword evidence="9" id="KW-1185">Reference proteome</keyword>
<keyword evidence="5" id="KW-0539">Nucleus</keyword>
<evidence type="ECO:0000256" key="6">
    <source>
        <dbReference type="SAM" id="MobiDB-lite"/>
    </source>
</evidence>
<dbReference type="Pfam" id="PF07522">
    <property type="entry name" value="DRMBL"/>
    <property type="match status" value="1"/>
</dbReference>
<dbReference type="CDD" id="cd16273">
    <property type="entry name" value="SNM1A-1C-like_MBL-fold"/>
    <property type="match status" value="1"/>
</dbReference>
<comment type="caution">
    <text evidence="8">The sequence shown here is derived from an EMBL/GenBank/DDBJ whole genome shotgun (WGS) entry which is preliminary data.</text>
</comment>
<dbReference type="InterPro" id="IPR036866">
    <property type="entry name" value="RibonucZ/Hydroxyglut_hydro"/>
</dbReference>
<feature type="compositionally biased region" description="Basic and acidic residues" evidence="6">
    <location>
        <begin position="293"/>
        <end position="305"/>
    </location>
</feature>
<dbReference type="Gene3D" id="3.40.50.12650">
    <property type="match status" value="1"/>
</dbReference>